<sequence>MKPVFLDTSYLIALIVERDEHNERALQLRTEIGQIGLLTSELVLTEFLNHFSDYGTFWRKFAADTISSIQRNSQTKIISFSQIHFEKAFSLYRRRQDKGYSLTDCSSMLIMKEKGIRTILSTDHHFVQEGFHVPMLEN</sequence>
<dbReference type="GO" id="GO:0004521">
    <property type="term" value="F:RNA endonuclease activity"/>
    <property type="evidence" value="ECO:0007669"/>
    <property type="project" value="InterPro"/>
</dbReference>
<dbReference type="PANTHER" id="PTHR42188">
    <property type="entry name" value="23S RRNA-SPECIFIC ENDONUCLEASE VAPC20"/>
    <property type="match status" value="1"/>
</dbReference>
<proteinExistence type="predicted"/>
<dbReference type="InterPro" id="IPR039018">
    <property type="entry name" value="VapC20-like"/>
</dbReference>
<gene>
    <name evidence="2" type="ordered locus">Turpa_3392</name>
</gene>
<evidence type="ECO:0000259" key="1">
    <source>
        <dbReference type="Pfam" id="PF01850"/>
    </source>
</evidence>
<dbReference type="Gene3D" id="3.40.50.1010">
    <property type="entry name" value="5'-nuclease"/>
    <property type="match status" value="1"/>
</dbReference>
<name>I4B9S3_TURPD</name>
<evidence type="ECO:0000313" key="2">
    <source>
        <dbReference type="EMBL" id="AFM14030.1"/>
    </source>
</evidence>
<protein>
    <submittedName>
        <fullName evidence="2">PilT protein domain protein</fullName>
    </submittedName>
</protein>
<dbReference type="HOGENOM" id="CLU_136715_1_1_12"/>
<dbReference type="Proteomes" id="UP000006048">
    <property type="component" value="Chromosome"/>
</dbReference>
<dbReference type="STRING" id="869212.Turpa_3392"/>
<dbReference type="SUPFAM" id="SSF88723">
    <property type="entry name" value="PIN domain-like"/>
    <property type="match status" value="1"/>
</dbReference>
<reference evidence="2 3" key="1">
    <citation type="submission" date="2012-06" db="EMBL/GenBank/DDBJ databases">
        <title>The complete chromosome of genome of Turneriella parva DSM 21527.</title>
        <authorList>
            <consortium name="US DOE Joint Genome Institute (JGI-PGF)"/>
            <person name="Lucas S."/>
            <person name="Han J."/>
            <person name="Lapidus A."/>
            <person name="Bruce D."/>
            <person name="Goodwin L."/>
            <person name="Pitluck S."/>
            <person name="Peters L."/>
            <person name="Kyrpides N."/>
            <person name="Mavromatis K."/>
            <person name="Ivanova N."/>
            <person name="Mikhailova N."/>
            <person name="Chertkov O."/>
            <person name="Detter J.C."/>
            <person name="Tapia R."/>
            <person name="Han C."/>
            <person name="Land M."/>
            <person name="Hauser L."/>
            <person name="Markowitz V."/>
            <person name="Cheng J.-F."/>
            <person name="Hugenholtz P."/>
            <person name="Woyke T."/>
            <person name="Wu D."/>
            <person name="Gronow S."/>
            <person name="Wellnitz S."/>
            <person name="Brambilla E."/>
            <person name="Klenk H.-P."/>
            <person name="Eisen J.A."/>
        </authorList>
    </citation>
    <scope>NUCLEOTIDE SEQUENCE [LARGE SCALE GENOMIC DNA]</scope>
    <source>
        <strain evidence="3">ATCC BAA-1111 / DSM 21527 / NCTC 11395 / H</strain>
    </source>
</reference>
<accession>I4B9S3</accession>
<dbReference type="PANTHER" id="PTHR42188:SF1">
    <property type="entry name" value="23S RRNA-SPECIFIC ENDONUCLEASE VAPC20"/>
    <property type="match status" value="1"/>
</dbReference>
<dbReference type="Pfam" id="PF01850">
    <property type="entry name" value="PIN"/>
    <property type="match status" value="1"/>
</dbReference>
<dbReference type="AlphaFoldDB" id="I4B9S3"/>
<dbReference type="InterPro" id="IPR002716">
    <property type="entry name" value="PIN_dom"/>
</dbReference>
<dbReference type="InterPro" id="IPR029060">
    <property type="entry name" value="PIN-like_dom_sf"/>
</dbReference>
<dbReference type="RefSeq" id="WP_014804526.1">
    <property type="nucleotide sequence ID" value="NC_018020.1"/>
</dbReference>
<dbReference type="KEGG" id="tpx:Turpa_3392"/>
<dbReference type="EMBL" id="CP002959">
    <property type="protein sequence ID" value="AFM14030.1"/>
    <property type="molecule type" value="Genomic_DNA"/>
</dbReference>
<feature type="domain" description="PIN" evidence="1">
    <location>
        <begin position="4"/>
        <end position="127"/>
    </location>
</feature>
<dbReference type="GO" id="GO:0016075">
    <property type="term" value="P:rRNA catabolic process"/>
    <property type="evidence" value="ECO:0007669"/>
    <property type="project" value="TreeGrafter"/>
</dbReference>
<dbReference type="OrthoDB" id="164456at2"/>
<keyword evidence="3" id="KW-1185">Reference proteome</keyword>
<evidence type="ECO:0000313" key="3">
    <source>
        <dbReference type="Proteomes" id="UP000006048"/>
    </source>
</evidence>
<organism evidence="2 3">
    <name type="scientific">Turneriella parva (strain ATCC BAA-1111 / DSM 21527 / NCTC 11395 / H)</name>
    <name type="common">Leptospira parva</name>
    <dbReference type="NCBI Taxonomy" id="869212"/>
    <lineage>
        <taxon>Bacteria</taxon>
        <taxon>Pseudomonadati</taxon>
        <taxon>Spirochaetota</taxon>
        <taxon>Spirochaetia</taxon>
        <taxon>Leptospirales</taxon>
        <taxon>Leptospiraceae</taxon>
        <taxon>Turneriella</taxon>
    </lineage>
</organism>